<proteinExistence type="predicted"/>
<reference evidence="1 2" key="1">
    <citation type="journal article" date="2016" name="Genome Biol. Evol.">
        <title>Comparative Genomic Analyses of the Moraxella catarrhalis Serosensitive and Seroresistant Lineages Demonstrate Their Independent Evolution.</title>
        <authorList>
            <person name="Earl J.P."/>
            <person name="de Vries S.P."/>
            <person name="Ahmed A."/>
            <person name="Powell E."/>
            <person name="Schultz M.P."/>
            <person name="Hermans P.W."/>
            <person name="Hill D.J."/>
            <person name="Zhou Z."/>
            <person name="Constantinidou C.I."/>
            <person name="Hu F.Z."/>
            <person name="Bootsma H.J."/>
            <person name="Ehrlich G.D."/>
        </authorList>
    </citation>
    <scope>NUCLEOTIDE SEQUENCE [LARGE SCALE GENOMIC DNA]</scope>
    <source>
        <strain evidence="1 2">Z7542</strain>
    </source>
</reference>
<dbReference type="Proteomes" id="UP000078228">
    <property type="component" value="Unassembled WGS sequence"/>
</dbReference>
<name>A0A198UGZ4_MORCA</name>
<sequence length="37" mass="4320">MGATDEFTSLLYEIRQFLFLPITQTDKIATQLLYPLK</sequence>
<comment type="caution">
    <text evidence="1">The sequence shown here is derived from an EMBL/GenBank/DDBJ whole genome shotgun (WGS) entry which is preliminary data.</text>
</comment>
<keyword evidence="2" id="KW-1185">Reference proteome</keyword>
<dbReference type="PATRIC" id="fig|480.237.peg.1039"/>
<gene>
    <name evidence="1" type="ORF">AO384_1221</name>
</gene>
<dbReference type="EMBL" id="LXHC01000022">
    <property type="protein sequence ID" value="OAU95615.1"/>
    <property type="molecule type" value="Genomic_DNA"/>
</dbReference>
<dbReference type="AlphaFoldDB" id="A0A198UGZ4"/>
<evidence type="ECO:0000313" key="1">
    <source>
        <dbReference type="EMBL" id="OAU95615.1"/>
    </source>
</evidence>
<evidence type="ECO:0000313" key="2">
    <source>
        <dbReference type="Proteomes" id="UP000078228"/>
    </source>
</evidence>
<protein>
    <submittedName>
        <fullName evidence="1">Uncharacterized protein</fullName>
    </submittedName>
</protein>
<accession>A0A198UGZ4</accession>
<organism evidence="1 2">
    <name type="scientific">Moraxella catarrhalis</name>
    <name type="common">Branhamella catarrhalis</name>
    <dbReference type="NCBI Taxonomy" id="480"/>
    <lineage>
        <taxon>Bacteria</taxon>
        <taxon>Pseudomonadati</taxon>
        <taxon>Pseudomonadota</taxon>
        <taxon>Gammaproteobacteria</taxon>
        <taxon>Moraxellales</taxon>
        <taxon>Moraxellaceae</taxon>
        <taxon>Moraxella</taxon>
    </lineage>
</organism>